<dbReference type="STRING" id="103372.F4W5Z5"/>
<proteinExistence type="predicted"/>
<evidence type="ECO:0000313" key="1">
    <source>
        <dbReference type="EMBL" id="EGI70373.1"/>
    </source>
</evidence>
<organism evidence="2">
    <name type="scientific">Acromyrmex echinatior</name>
    <name type="common">Panamanian leafcutter ant</name>
    <name type="synonym">Acromyrmex octospinosus echinatior</name>
    <dbReference type="NCBI Taxonomy" id="103372"/>
    <lineage>
        <taxon>Eukaryota</taxon>
        <taxon>Metazoa</taxon>
        <taxon>Ecdysozoa</taxon>
        <taxon>Arthropoda</taxon>
        <taxon>Hexapoda</taxon>
        <taxon>Insecta</taxon>
        <taxon>Pterygota</taxon>
        <taxon>Neoptera</taxon>
        <taxon>Endopterygota</taxon>
        <taxon>Hymenoptera</taxon>
        <taxon>Apocrita</taxon>
        <taxon>Aculeata</taxon>
        <taxon>Formicoidea</taxon>
        <taxon>Formicidae</taxon>
        <taxon>Myrmicinae</taxon>
        <taxon>Acromyrmex</taxon>
    </lineage>
</organism>
<dbReference type="EMBL" id="GL887696">
    <property type="protein sequence ID" value="EGI70373.1"/>
    <property type="molecule type" value="Genomic_DNA"/>
</dbReference>
<keyword evidence="1" id="KW-0808">Transferase</keyword>
<keyword evidence="1" id="KW-0489">Methyltransferase</keyword>
<feature type="non-terminal residue" evidence="1">
    <location>
        <position position="1"/>
    </location>
</feature>
<dbReference type="PANTHER" id="PTHR46060:SF1">
    <property type="entry name" value="MARINER MOS1 TRANSPOSASE-LIKE PROTEIN"/>
    <property type="match status" value="1"/>
</dbReference>
<dbReference type="InterPro" id="IPR036397">
    <property type="entry name" value="RNaseH_sf"/>
</dbReference>
<dbReference type="Proteomes" id="UP000007755">
    <property type="component" value="Unassembled WGS sequence"/>
</dbReference>
<dbReference type="AlphaFoldDB" id="F4W5Z5"/>
<dbReference type="InterPro" id="IPR052709">
    <property type="entry name" value="Transposase-MT_Hybrid"/>
</dbReference>
<dbReference type="InParanoid" id="F4W5Z5"/>
<reference evidence="1" key="1">
    <citation type="submission" date="2011-02" db="EMBL/GenBank/DDBJ databases">
        <title>The genome of the leaf-cutting ant Acromyrmex echinatior suggests key adaptations to social evolution and fungus farming.</title>
        <authorList>
            <person name="Nygaard S."/>
            <person name="Zhang G."/>
        </authorList>
    </citation>
    <scope>NUCLEOTIDE SEQUENCE</scope>
</reference>
<dbReference type="GO" id="GO:0003676">
    <property type="term" value="F:nucleic acid binding"/>
    <property type="evidence" value="ECO:0007669"/>
    <property type="project" value="InterPro"/>
</dbReference>
<name>F4W5Z5_ACREC</name>
<dbReference type="GO" id="GO:0008168">
    <property type="term" value="F:methyltransferase activity"/>
    <property type="evidence" value="ECO:0007669"/>
    <property type="project" value="UniProtKB-KW"/>
</dbReference>
<gene>
    <name evidence="1" type="ORF">G5I_00846</name>
</gene>
<dbReference type="GO" id="GO:0032259">
    <property type="term" value="P:methylation"/>
    <property type="evidence" value="ECO:0007669"/>
    <property type="project" value="UniProtKB-KW"/>
</dbReference>
<dbReference type="Gene3D" id="3.30.420.10">
    <property type="entry name" value="Ribonuclease H-like superfamily/Ribonuclease H"/>
    <property type="match status" value="1"/>
</dbReference>
<accession>F4W5Z5</accession>
<keyword evidence="2" id="KW-1185">Reference proteome</keyword>
<sequence>LILLHDNARPHVAKPVKKYLEGVKWEILPHPPYSPDIASSDFHLFRSMQSALLENDSILMKVSKNDLMNGSLQKNQIFSFEKSVYYRKSGRKLSLPKEHTLNKLTYIDLFK</sequence>
<dbReference type="PANTHER" id="PTHR46060">
    <property type="entry name" value="MARINER MOS1 TRANSPOSASE-LIKE PROTEIN"/>
    <property type="match status" value="1"/>
</dbReference>
<protein>
    <submittedName>
        <fullName evidence="1">Histone-lysine N-methyltransferase SETMAR</fullName>
    </submittedName>
</protein>
<evidence type="ECO:0000313" key="2">
    <source>
        <dbReference type="Proteomes" id="UP000007755"/>
    </source>
</evidence>